<evidence type="ECO:0000313" key="1">
    <source>
        <dbReference type="EMBL" id="QHT37235.1"/>
    </source>
</evidence>
<dbReference type="InterPro" id="IPR006813">
    <property type="entry name" value="Glyco_trans_17"/>
</dbReference>
<dbReference type="GO" id="GO:0006044">
    <property type="term" value="P:N-acetylglucosamine metabolic process"/>
    <property type="evidence" value="ECO:0007669"/>
    <property type="project" value="TreeGrafter"/>
</dbReference>
<dbReference type="GO" id="GO:0016020">
    <property type="term" value="C:membrane"/>
    <property type="evidence" value="ECO:0007669"/>
    <property type="project" value="InterPro"/>
</dbReference>
<protein>
    <submittedName>
        <fullName evidence="1">Uncharacterized protein</fullName>
    </submittedName>
</protein>
<sequence length="270" mass="32547">MIKIIDCFTFYNELELLKYRLNILNEVVDYFVLVESTHTHVGKEKPLFYQNNKNLFEKFNNKIIHIIIDDFPHKFPNINIANNEQWINEKFQRDAILKGIQFINGISNTDVIVIADIDEIPDPNTLANIKTKDIMIDHNVLVMDMYYYNLYNKCTNKWKYSKIISYKKYNELDISCDDIRSLKVMKNFRIHNGGWHLSYFGDEKFIQNKIQNFGHQEFNKLEYTDLNNIAKRVNNYKDLYDRKHHNLKQIKLEDNNYLPINYDIFLKNYF</sequence>
<reference evidence="1" key="1">
    <citation type="journal article" date="2020" name="Nature">
        <title>Giant virus diversity and host interactions through global metagenomics.</title>
        <authorList>
            <person name="Schulz F."/>
            <person name="Roux S."/>
            <person name="Paez-Espino D."/>
            <person name="Jungbluth S."/>
            <person name="Walsh D.A."/>
            <person name="Denef V.J."/>
            <person name="McMahon K.D."/>
            <person name="Konstantinidis K.T."/>
            <person name="Eloe-Fadrosh E.A."/>
            <person name="Kyrpides N.C."/>
            <person name="Woyke T."/>
        </authorList>
    </citation>
    <scope>NUCLEOTIDE SEQUENCE</scope>
    <source>
        <strain evidence="1">GVMAG-S-ERX555967-131</strain>
    </source>
</reference>
<dbReference type="PANTHER" id="PTHR12224:SF0">
    <property type="entry name" value="BETA-1,4-MANNOSYL-GLYCOPROTEIN 4-BETA-N-ACETYLGLUCOSAMINYLTRANSFERASE"/>
    <property type="match status" value="1"/>
</dbReference>
<dbReference type="AlphaFoldDB" id="A0A6C0FDH2"/>
<dbReference type="GO" id="GO:0003830">
    <property type="term" value="F:beta-1,4-mannosylglycoprotein 4-beta-N-acetylglucosaminyltransferase activity"/>
    <property type="evidence" value="ECO:0007669"/>
    <property type="project" value="InterPro"/>
</dbReference>
<name>A0A6C0FDH2_9ZZZZ</name>
<accession>A0A6C0FDH2</accession>
<dbReference type="Pfam" id="PF04724">
    <property type="entry name" value="Glyco_transf_17"/>
    <property type="match status" value="1"/>
</dbReference>
<organism evidence="1">
    <name type="scientific">viral metagenome</name>
    <dbReference type="NCBI Taxonomy" id="1070528"/>
    <lineage>
        <taxon>unclassified sequences</taxon>
        <taxon>metagenomes</taxon>
        <taxon>organismal metagenomes</taxon>
    </lineage>
</organism>
<dbReference type="EMBL" id="MN738791">
    <property type="protein sequence ID" value="QHT37235.1"/>
    <property type="molecule type" value="Genomic_DNA"/>
</dbReference>
<dbReference type="PANTHER" id="PTHR12224">
    <property type="entry name" value="BETA-1,4-MANNOSYL-GLYCOPROTEIN BETA-1,4-N-ACETYLGLUCOSAMINYL-TRANSFERASE"/>
    <property type="match status" value="1"/>
</dbReference>
<proteinExistence type="predicted"/>